<evidence type="ECO:0000313" key="1">
    <source>
        <dbReference type="EMBL" id="CAB4158798.1"/>
    </source>
</evidence>
<gene>
    <name evidence="1" type="ORF">UFOVP711_26</name>
</gene>
<proteinExistence type="predicted"/>
<reference evidence="1" key="1">
    <citation type="submission" date="2020-04" db="EMBL/GenBank/DDBJ databases">
        <authorList>
            <person name="Chiriac C."/>
            <person name="Salcher M."/>
            <person name="Ghai R."/>
            <person name="Kavagutti S V."/>
        </authorList>
    </citation>
    <scope>NUCLEOTIDE SEQUENCE</scope>
</reference>
<dbReference type="EMBL" id="LR796677">
    <property type="protein sequence ID" value="CAB4158798.1"/>
    <property type="molecule type" value="Genomic_DNA"/>
</dbReference>
<sequence length="238" mass="24390">MTFRHGKNTKVLVGNYDLSSYFNEASASQSVETGETTTYGKDAKTYVVGLADGTISMGGMFDGAANAVDEVLSTLLGDANGAVITIAPEGLAHSRRLKSASTISTSYEISSPVADVVSVSAEAQVTGGIGNAISLRDLTSATATGTGTALDNTASSANGGVGVLHVTTNSHNAGATFKVQHSADNSTWADLVTFTVVSTTALANERIAVTGTVNRYVRASWTLAGTGGITFHINFSRI</sequence>
<accession>A0A6J5NP81</accession>
<protein>
    <submittedName>
        <fullName evidence="1">Uncharacterized protein</fullName>
    </submittedName>
</protein>
<organism evidence="1">
    <name type="scientific">uncultured Caudovirales phage</name>
    <dbReference type="NCBI Taxonomy" id="2100421"/>
    <lineage>
        <taxon>Viruses</taxon>
        <taxon>Duplodnaviria</taxon>
        <taxon>Heunggongvirae</taxon>
        <taxon>Uroviricota</taxon>
        <taxon>Caudoviricetes</taxon>
        <taxon>Peduoviridae</taxon>
        <taxon>Maltschvirus</taxon>
        <taxon>Maltschvirus maltsch</taxon>
    </lineage>
</organism>
<name>A0A6J5NP81_9CAUD</name>